<dbReference type="PANTHER" id="PTHR12121:SF36">
    <property type="entry name" value="ENDONUCLEASE_EXONUCLEASE_PHOSPHATASE DOMAIN-CONTAINING PROTEIN"/>
    <property type="match status" value="1"/>
</dbReference>
<reference evidence="2" key="1">
    <citation type="journal article" date="2022" name="IScience">
        <title>Evolution of zygomycete secretomes and the origins of terrestrial fungal ecologies.</title>
        <authorList>
            <person name="Chang Y."/>
            <person name="Wang Y."/>
            <person name="Mondo S."/>
            <person name="Ahrendt S."/>
            <person name="Andreopoulos W."/>
            <person name="Barry K."/>
            <person name="Beard J."/>
            <person name="Benny G.L."/>
            <person name="Blankenship S."/>
            <person name="Bonito G."/>
            <person name="Cuomo C."/>
            <person name="Desiro A."/>
            <person name="Gervers K.A."/>
            <person name="Hundley H."/>
            <person name="Kuo A."/>
            <person name="LaButti K."/>
            <person name="Lang B.F."/>
            <person name="Lipzen A."/>
            <person name="O'Donnell K."/>
            <person name="Pangilinan J."/>
            <person name="Reynolds N."/>
            <person name="Sandor L."/>
            <person name="Smith M.E."/>
            <person name="Tsang A."/>
            <person name="Grigoriev I.V."/>
            <person name="Stajich J.E."/>
            <person name="Spatafora J.W."/>
        </authorList>
    </citation>
    <scope>NUCLEOTIDE SEQUENCE</scope>
    <source>
        <strain evidence="2">RSA 2281</strain>
    </source>
</reference>
<name>A0AAD5KFY0_9FUNG</name>
<sequence>MQKSSFHPFFLFLFLFSLFYFDLYPPTTTAEKFINKEYNTMKFMTFNIRLDLGGEAYASAPPLPIKFQGELPWSVRKWKVGDTVLMWEPDIEPLYHQVMDLDAMLCDEYAWVGAGRGDGQKQGEFTPVFYKKKVLKVEEWQTVWLSEEPDKPGSVGWDAKHPRIATVITFSRLSDGSRFHVYNAHFDHEGPESRKGAAQVILNHAREKKELTILMGDFNSPEADGGYVTLTGGQSYEDNSLWRNIDELNQKTQLKVATMTGSPVRTTEGMTLPTHRVIRPGQILQNLHQHQQEQNVFVDTRYALETVLTNQNARGSTMSGPYGDVNTFTSFGEPNVVAPVRLDYIMMMHHHPDSTTVRRFGVLSNMFDDQLLISDHRPVVAVIDWY</sequence>
<evidence type="ECO:0000256" key="1">
    <source>
        <dbReference type="SAM" id="SignalP"/>
    </source>
</evidence>
<dbReference type="GO" id="GO:0000175">
    <property type="term" value="F:3'-5'-RNA exonuclease activity"/>
    <property type="evidence" value="ECO:0007669"/>
    <property type="project" value="TreeGrafter"/>
</dbReference>
<evidence type="ECO:0000313" key="3">
    <source>
        <dbReference type="Proteomes" id="UP001209540"/>
    </source>
</evidence>
<keyword evidence="2" id="KW-0255">Endonuclease</keyword>
<keyword evidence="1" id="KW-0732">Signal</keyword>
<keyword evidence="2" id="KW-0540">Nuclease</keyword>
<dbReference type="InterPro" id="IPR036691">
    <property type="entry name" value="Endo/exonu/phosph_ase_sf"/>
</dbReference>
<keyword evidence="2" id="KW-0378">Hydrolase</keyword>
<gene>
    <name evidence="2" type="ORF">BDA99DRAFT_433928</name>
</gene>
<feature type="signal peptide" evidence="1">
    <location>
        <begin position="1"/>
        <end position="30"/>
    </location>
</feature>
<dbReference type="InterPro" id="IPR050410">
    <property type="entry name" value="CCR4/nocturin_mRNA_transcr"/>
</dbReference>
<organism evidence="2 3">
    <name type="scientific">Phascolomyces articulosus</name>
    <dbReference type="NCBI Taxonomy" id="60185"/>
    <lineage>
        <taxon>Eukaryota</taxon>
        <taxon>Fungi</taxon>
        <taxon>Fungi incertae sedis</taxon>
        <taxon>Mucoromycota</taxon>
        <taxon>Mucoromycotina</taxon>
        <taxon>Mucoromycetes</taxon>
        <taxon>Mucorales</taxon>
        <taxon>Lichtheimiaceae</taxon>
        <taxon>Phascolomyces</taxon>
    </lineage>
</organism>
<dbReference type="CDD" id="cd09083">
    <property type="entry name" value="EEP-1"/>
    <property type="match status" value="1"/>
</dbReference>
<dbReference type="AlphaFoldDB" id="A0AAD5KFY0"/>
<dbReference type="GO" id="GO:0004519">
    <property type="term" value="F:endonuclease activity"/>
    <property type="evidence" value="ECO:0007669"/>
    <property type="project" value="UniProtKB-KW"/>
</dbReference>
<dbReference type="Gene3D" id="3.60.10.10">
    <property type="entry name" value="Endonuclease/exonuclease/phosphatase"/>
    <property type="match status" value="2"/>
</dbReference>
<dbReference type="PANTHER" id="PTHR12121">
    <property type="entry name" value="CARBON CATABOLITE REPRESSOR PROTEIN 4"/>
    <property type="match status" value="1"/>
</dbReference>
<dbReference type="EMBL" id="JAIXMP010000007">
    <property type="protein sequence ID" value="KAI9270686.1"/>
    <property type="molecule type" value="Genomic_DNA"/>
</dbReference>
<evidence type="ECO:0000313" key="2">
    <source>
        <dbReference type="EMBL" id="KAI9270686.1"/>
    </source>
</evidence>
<dbReference type="Proteomes" id="UP001209540">
    <property type="component" value="Unassembled WGS sequence"/>
</dbReference>
<feature type="chain" id="PRO_5041929356" evidence="1">
    <location>
        <begin position="31"/>
        <end position="386"/>
    </location>
</feature>
<proteinExistence type="predicted"/>
<protein>
    <submittedName>
        <fullName evidence="2">Endonuclease/exonuclease/phosphatase</fullName>
    </submittedName>
</protein>
<comment type="caution">
    <text evidence="2">The sequence shown here is derived from an EMBL/GenBank/DDBJ whole genome shotgun (WGS) entry which is preliminary data.</text>
</comment>
<reference evidence="2" key="2">
    <citation type="submission" date="2023-02" db="EMBL/GenBank/DDBJ databases">
        <authorList>
            <consortium name="DOE Joint Genome Institute"/>
            <person name="Mondo S.J."/>
            <person name="Chang Y."/>
            <person name="Wang Y."/>
            <person name="Ahrendt S."/>
            <person name="Andreopoulos W."/>
            <person name="Barry K."/>
            <person name="Beard J."/>
            <person name="Benny G.L."/>
            <person name="Blankenship S."/>
            <person name="Bonito G."/>
            <person name="Cuomo C."/>
            <person name="Desiro A."/>
            <person name="Gervers K.A."/>
            <person name="Hundley H."/>
            <person name="Kuo A."/>
            <person name="LaButti K."/>
            <person name="Lang B.F."/>
            <person name="Lipzen A."/>
            <person name="O'Donnell K."/>
            <person name="Pangilinan J."/>
            <person name="Reynolds N."/>
            <person name="Sandor L."/>
            <person name="Smith M.W."/>
            <person name="Tsang A."/>
            <person name="Grigoriev I.V."/>
            <person name="Stajich J.E."/>
            <person name="Spatafora J.W."/>
        </authorList>
    </citation>
    <scope>NUCLEOTIDE SEQUENCE</scope>
    <source>
        <strain evidence="2">RSA 2281</strain>
    </source>
</reference>
<accession>A0AAD5KFY0</accession>
<dbReference type="SUPFAM" id="SSF56219">
    <property type="entry name" value="DNase I-like"/>
    <property type="match status" value="1"/>
</dbReference>
<keyword evidence="3" id="KW-1185">Reference proteome</keyword>